<dbReference type="Pfam" id="PF07859">
    <property type="entry name" value="Abhydrolase_3"/>
    <property type="match status" value="1"/>
</dbReference>
<evidence type="ECO:0000259" key="2">
    <source>
        <dbReference type="Pfam" id="PF07859"/>
    </source>
</evidence>
<comment type="caution">
    <text evidence="3">The sequence shown here is derived from an EMBL/GenBank/DDBJ whole genome shotgun (WGS) entry which is preliminary data.</text>
</comment>
<keyword evidence="4" id="KW-1185">Reference proteome</keyword>
<sequence length="315" mass="33769">MSSRHLIDPELLPLLETFPTITITHDNLAARRARVFPVEIDRNDDVSLEILSAPGPEGAPDIRIHVYRPIQADGPLPVLYHIHGGGYVSGSAAQLEAFHRPLAADLGCALVAVDYRLAPETIFPGALEDCHAGLGWVFGQAGKRGFDIGRVGLMGESAGGGLAAGLALLARDRGDYPILFQHLIYPMLDDRTCVAADPNPFAGEFGWHAANNHFGWSAMLGGKPGGENVSPYAAPARAEALAGLPPTFLSVGALDLFVDENLDYARRLMRAGVPVELHIWPGAFHGFDYQPGAFVAEAARRASRDALRRAFRVGV</sequence>
<dbReference type="GO" id="GO:0016787">
    <property type="term" value="F:hydrolase activity"/>
    <property type="evidence" value="ECO:0007669"/>
    <property type="project" value="UniProtKB-KW"/>
</dbReference>
<keyword evidence="1 3" id="KW-0378">Hydrolase</keyword>
<dbReference type="InterPro" id="IPR050300">
    <property type="entry name" value="GDXG_lipolytic_enzyme"/>
</dbReference>
<evidence type="ECO:0000256" key="1">
    <source>
        <dbReference type="ARBA" id="ARBA00022801"/>
    </source>
</evidence>
<evidence type="ECO:0000313" key="3">
    <source>
        <dbReference type="EMBL" id="MDT9598150.1"/>
    </source>
</evidence>
<name>A0ABU3Q5D3_9SPHN</name>
<dbReference type="EMBL" id="JAVUPU010000002">
    <property type="protein sequence ID" value="MDT9598150.1"/>
    <property type="molecule type" value="Genomic_DNA"/>
</dbReference>
<dbReference type="Proteomes" id="UP001259572">
    <property type="component" value="Unassembled WGS sequence"/>
</dbReference>
<dbReference type="InterPro" id="IPR013094">
    <property type="entry name" value="AB_hydrolase_3"/>
</dbReference>
<accession>A0ABU3Q5D3</accession>
<dbReference type="InterPro" id="IPR029058">
    <property type="entry name" value="AB_hydrolase_fold"/>
</dbReference>
<dbReference type="SUPFAM" id="SSF53474">
    <property type="entry name" value="alpha/beta-Hydrolases"/>
    <property type="match status" value="1"/>
</dbReference>
<reference evidence="3 4" key="1">
    <citation type="submission" date="2023-05" db="EMBL/GenBank/DDBJ databases">
        <authorList>
            <person name="Guo Y."/>
        </authorList>
    </citation>
    <scope>NUCLEOTIDE SEQUENCE [LARGE SCALE GENOMIC DNA]</scope>
    <source>
        <strain evidence="3 4">GR2756</strain>
    </source>
</reference>
<dbReference type="PANTHER" id="PTHR48081:SF8">
    <property type="entry name" value="ALPHA_BETA HYDROLASE FOLD-3 DOMAIN-CONTAINING PROTEIN-RELATED"/>
    <property type="match status" value="1"/>
</dbReference>
<organism evidence="3 4">
    <name type="scientific">Sphingosinicella rhizophila</name>
    <dbReference type="NCBI Taxonomy" id="3050082"/>
    <lineage>
        <taxon>Bacteria</taxon>
        <taxon>Pseudomonadati</taxon>
        <taxon>Pseudomonadota</taxon>
        <taxon>Alphaproteobacteria</taxon>
        <taxon>Sphingomonadales</taxon>
        <taxon>Sphingosinicellaceae</taxon>
        <taxon>Sphingosinicella</taxon>
    </lineage>
</organism>
<proteinExistence type="predicted"/>
<feature type="domain" description="Alpha/beta hydrolase fold-3" evidence="2">
    <location>
        <begin position="80"/>
        <end position="287"/>
    </location>
</feature>
<dbReference type="RefSeq" id="WP_315723947.1">
    <property type="nucleotide sequence ID" value="NZ_JAVUPU010000002.1"/>
</dbReference>
<dbReference type="PANTHER" id="PTHR48081">
    <property type="entry name" value="AB HYDROLASE SUPERFAMILY PROTEIN C4A8.06C"/>
    <property type="match status" value="1"/>
</dbReference>
<dbReference type="Gene3D" id="3.40.50.1820">
    <property type="entry name" value="alpha/beta hydrolase"/>
    <property type="match status" value="1"/>
</dbReference>
<protein>
    <submittedName>
        <fullName evidence="3">Alpha/beta hydrolase</fullName>
    </submittedName>
</protein>
<gene>
    <name evidence="3" type="ORF">RQX22_04190</name>
</gene>
<evidence type="ECO:0000313" key="4">
    <source>
        <dbReference type="Proteomes" id="UP001259572"/>
    </source>
</evidence>